<evidence type="ECO:0000256" key="2">
    <source>
        <dbReference type="ARBA" id="ARBA00022801"/>
    </source>
</evidence>
<evidence type="ECO:0000313" key="5">
    <source>
        <dbReference type="Proteomes" id="UP000317303"/>
    </source>
</evidence>
<dbReference type="InterPro" id="IPR050261">
    <property type="entry name" value="FrsA_esterase"/>
</dbReference>
<evidence type="ECO:0000313" key="4">
    <source>
        <dbReference type="EMBL" id="TWH18629.1"/>
    </source>
</evidence>
<evidence type="ECO:0000256" key="1">
    <source>
        <dbReference type="ARBA" id="ARBA00008645"/>
    </source>
</evidence>
<dbReference type="AlphaFoldDB" id="A0A660CAT8"/>
<dbReference type="GO" id="GO:0052689">
    <property type="term" value="F:carboxylic ester hydrolase activity"/>
    <property type="evidence" value="ECO:0007669"/>
    <property type="project" value="UniProtKB-ARBA"/>
</dbReference>
<dbReference type="Pfam" id="PF12146">
    <property type="entry name" value="Hydrolase_4"/>
    <property type="match status" value="1"/>
</dbReference>
<keyword evidence="2" id="KW-0378">Hydrolase</keyword>
<feature type="domain" description="Serine aminopeptidase S33" evidence="3">
    <location>
        <begin position="46"/>
        <end position="173"/>
    </location>
</feature>
<dbReference type="SUPFAM" id="SSF53474">
    <property type="entry name" value="alpha/beta-Hydrolases"/>
    <property type="match status" value="1"/>
</dbReference>
<protein>
    <submittedName>
        <fullName evidence="4">Serine aminopeptidase S33 family</fullName>
    </submittedName>
</protein>
<dbReference type="Proteomes" id="UP000317303">
    <property type="component" value="Unassembled WGS sequence"/>
</dbReference>
<dbReference type="PANTHER" id="PTHR22946:SF9">
    <property type="entry name" value="POLYKETIDE TRANSFERASE AF380"/>
    <property type="match status" value="1"/>
</dbReference>
<proteinExistence type="inferred from homology"/>
<dbReference type="Gene3D" id="3.40.50.1820">
    <property type="entry name" value="alpha/beta hydrolase"/>
    <property type="match status" value="1"/>
</dbReference>
<dbReference type="RefSeq" id="WP_246134678.1">
    <property type="nucleotide sequence ID" value="NZ_JOIJ01000036.1"/>
</dbReference>
<keyword evidence="4" id="KW-0031">Aminopeptidase</keyword>
<dbReference type="Gene3D" id="1.10.10.800">
    <property type="match status" value="1"/>
</dbReference>
<name>A0A660CAT8_9PSEU</name>
<gene>
    <name evidence="4" type="ORF">JD82_00450</name>
</gene>
<dbReference type="InterPro" id="IPR029058">
    <property type="entry name" value="AB_hydrolase_fold"/>
</dbReference>
<dbReference type="InterPro" id="IPR022742">
    <property type="entry name" value="Hydrolase_4"/>
</dbReference>
<dbReference type="GO" id="GO:0004177">
    <property type="term" value="F:aminopeptidase activity"/>
    <property type="evidence" value="ECO:0007669"/>
    <property type="project" value="UniProtKB-KW"/>
</dbReference>
<reference evidence="4 5" key="1">
    <citation type="submission" date="2019-07" db="EMBL/GenBank/DDBJ databases">
        <title>R&amp;d 2014.</title>
        <authorList>
            <person name="Klenk H.-P."/>
        </authorList>
    </citation>
    <scope>NUCLEOTIDE SEQUENCE [LARGE SCALE GENOMIC DNA]</scope>
    <source>
        <strain evidence="4 5">DSM 43194</strain>
    </source>
</reference>
<accession>A0A660CAT8</accession>
<keyword evidence="5" id="KW-1185">Reference proteome</keyword>
<dbReference type="EMBL" id="VLJV01000001">
    <property type="protein sequence ID" value="TWH18629.1"/>
    <property type="molecule type" value="Genomic_DNA"/>
</dbReference>
<organism evidence="4 5">
    <name type="scientific">Prauserella rugosa</name>
    <dbReference type="NCBI Taxonomy" id="43354"/>
    <lineage>
        <taxon>Bacteria</taxon>
        <taxon>Bacillati</taxon>
        <taxon>Actinomycetota</taxon>
        <taxon>Actinomycetes</taxon>
        <taxon>Pseudonocardiales</taxon>
        <taxon>Pseudonocardiaceae</taxon>
        <taxon>Prauserella</taxon>
    </lineage>
</organism>
<comment type="caution">
    <text evidence="4">The sequence shown here is derived from an EMBL/GenBank/DDBJ whole genome shotgun (WGS) entry which is preliminary data.</text>
</comment>
<sequence>MTIKKGSEMTDAAVPERRELLFPSGTDHCHAWLYLPATTAKAGPPPVVVMAHGLGAVKTLRLGAFAERFRAAGYACLVFDYRHFGDSEGQPRELLSIRRQREDWRAAVAFARSLPEIDGSRVVLWGTSFAGGHAITTAAEDHGVIAAIVQCPFTDGLASVRQRSVRSTARLVAAAARDTVAHALGRPPVRVKVAARPGEVGLMVASDHAGDVVGEVIGLLTASGLAEQDYRNDVPARVAFTIPFDVPGRRIRDIRCPILFCVCDGDTVAPAGATLRHAAKAAHGEILRYPVKHFDIYDGEQFERVITDQLAFLHTNVPVGP</sequence>
<dbReference type="PANTHER" id="PTHR22946">
    <property type="entry name" value="DIENELACTONE HYDROLASE DOMAIN-CONTAINING PROTEIN-RELATED"/>
    <property type="match status" value="1"/>
</dbReference>
<keyword evidence="4" id="KW-0645">Protease</keyword>
<evidence type="ECO:0000259" key="3">
    <source>
        <dbReference type="Pfam" id="PF12146"/>
    </source>
</evidence>
<comment type="similarity">
    <text evidence="1">Belongs to the AB hydrolase superfamily.</text>
</comment>